<gene>
    <name evidence="1" type="ORF">I6J21_03110</name>
</gene>
<organism evidence="1 2">
    <name type="scientific">Corynebacterium glucuronolyticum</name>
    <dbReference type="NCBI Taxonomy" id="39791"/>
    <lineage>
        <taxon>Bacteria</taxon>
        <taxon>Bacillati</taxon>
        <taxon>Actinomycetota</taxon>
        <taxon>Actinomycetes</taxon>
        <taxon>Mycobacteriales</taxon>
        <taxon>Corynebacteriaceae</taxon>
        <taxon>Corynebacterium</taxon>
    </lineage>
</organism>
<protein>
    <recommendedName>
        <fullName evidence="3">DUF393 domain-containing protein</fullName>
    </recommendedName>
</protein>
<accession>A0AAX1L9L5</accession>
<name>A0AAX1L9L5_9CORY</name>
<dbReference type="Proteomes" id="UP000617681">
    <property type="component" value="Chromosome"/>
</dbReference>
<sequence length="103" mass="11262">MSSTFYFDGNCRFCARSARVLVRLTQGLTVEPAPLADTAVYRSPAGVTYELNESIGRALAHHGRCVAIQLAGRMLCWPVFAPVYRFVAAHRSCAIGTLARKNS</sequence>
<evidence type="ECO:0008006" key="3">
    <source>
        <dbReference type="Google" id="ProtNLM"/>
    </source>
</evidence>
<reference evidence="1" key="1">
    <citation type="submission" date="2021-02" db="EMBL/GenBank/DDBJ databases">
        <title>FDA dAtabase for Regulatory Grade micrObial Sequences (FDA-ARGOS): Supporting development and validation of Infectious Disease Dx tests.</title>
        <authorList>
            <person name="Sproer C."/>
            <person name="Gronow S."/>
            <person name="Severitt S."/>
            <person name="Schroder I."/>
            <person name="Tallon L."/>
            <person name="Sadzewicz L."/>
            <person name="Zhao X."/>
            <person name="Boylan J."/>
            <person name="Ott S."/>
            <person name="Bowen H."/>
            <person name="Vavikolanu K."/>
            <person name="Mehta A."/>
            <person name="Aluvathingal J."/>
            <person name="Nadendla S."/>
            <person name="Lowell S."/>
            <person name="Myers T."/>
            <person name="Yan Y."/>
            <person name="Sichtig H."/>
        </authorList>
    </citation>
    <scope>NUCLEOTIDE SEQUENCE</scope>
    <source>
        <strain evidence="1">FDAARGOS_1191</strain>
    </source>
</reference>
<dbReference type="RefSeq" id="WP_034989285.1">
    <property type="nucleotide sequence ID" value="NZ_CP069534.1"/>
</dbReference>
<dbReference type="EMBL" id="CP069534">
    <property type="protein sequence ID" value="QRP71158.1"/>
    <property type="molecule type" value="Genomic_DNA"/>
</dbReference>
<dbReference type="AlphaFoldDB" id="A0AAX1L9L5"/>
<evidence type="ECO:0000313" key="2">
    <source>
        <dbReference type="Proteomes" id="UP000617681"/>
    </source>
</evidence>
<evidence type="ECO:0000313" key="1">
    <source>
        <dbReference type="EMBL" id="QRP71158.1"/>
    </source>
</evidence>
<proteinExistence type="predicted"/>